<dbReference type="AlphaFoldDB" id="A0AAQ4QWT3"/>
<dbReference type="PANTHER" id="PTHR15035:SF9">
    <property type="entry name" value="CORTICOLIBERIN"/>
    <property type="match status" value="1"/>
</dbReference>
<reference evidence="10" key="3">
    <citation type="submission" date="2025-09" db="UniProtKB">
        <authorList>
            <consortium name="Ensembl"/>
        </authorList>
    </citation>
    <scope>IDENTIFICATION</scope>
</reference>
<keyword evidence="4" id="KW-0165">Cleavage on pair of basic residues</keyword>
<dbReference type="InterPro" id="IPR000187">
    <property type="entry name" value="CRF"/>
</dbReference>
<evidence type="ECO:0000256" key="2">
    <source>
        <dbReference type="ARBA" id="ARBA00009287"/>
    </source>
</evidence>
<evidence type="ECO:0000256" key="7">
    <source>
        <dbReference type="ARBA" id="ARBA00022815"/>
    </source>
</evidence>
<evidence type="ECO:0000256" key="3">
    <source>
        <dbReference type="ARBA" id="ARBA00022525"/>
    </source>
</evidence>
<dbReference type="Pfam" id="PF00473">
    <property type="entry name" value="CRF"/>
    <property type="match status" value="1"/>
</dbReference>
<dbReference type="PROSITE" id="PS00511">
    <property type="entry name" value="CRF"/>
    <property type="match status" value="1"/>
</dbReference>
<evidence type="ECO:0000256" key="5">
    <source>
        <dbReference type="ARBA" id="ARBA00022702"/>
    </source>
</evidence>
<evidence type="ECO:0000313" key="10">
    <source>
        <dbReference type="Ensembl" id="ENSGACP00000054857.1"/>
    </source>
</evidence>
<dbReference type="Ensembl" id="ENSGACT00000031771.1">
    <property type="protein sequence ID" value="ENSGACP00000054857.1"/>
    <property type="gene ID" value="ENSGACG00000032780.1"/>
</dbReference>
<reference evidence="10 11" key="1">
    <citation type="journal article" date="2021" name="G3 (Bethesda)">
        <title>Improved contiguity of the threespine stickleback genome using long-read sequencing.</title>
        <authorList>
            <person name="Nath S."/>
            <person name="Shaw D.E."/>
            <person name="White M.A."/>
        </authorList>
    </citation>
    <scope>NUCLEOTIDE SEQUENCE [LARGE SCALE GENOMIC DNA]</scope>
    <source>
        <strain evidence="10 11">Lake Benthic</strain>
    </source>
</reference>
<dbReference type="InterPro" id="IPR003620">
    <property type="entry name" value="Urocortin_CRF"/>
</dbReference>
<dbReference type="PANTHER" id="PTHR15035">
    <property type="entry name" value="CORTICOLIBERIN/UROCORTIN"/>
    <property type="match status" value="1"/>
</dbReference>
<dbReference type="Proteomes" id="UP000007635">
    <property type="component" value="Chromosome III"/>
</dbReference>
<dbReference type="GO" id="GO:0005576">
    <property type="term" value="C:extracellular region"/>
    <property type="evidence" value="ECO:0007669"/>
    <property type="project" value="UniProtKB-SubCell"/>
</dbReference>
<feature type="signal peptide" evidence="8">
    <location>
        <begin position="1"/>
        <end position="19"/>
    </location>
</feature>
<name>A0AAQ4QWT3_GASAC</name>
<evidence type="ECO:0000256" key="6">
    <source>
        <dbReference type="ARBA" id="ARBA00022729"/>
    </source>
</evidence>
<sequence length="126" mass="13380">MNVLLCLVVALGVSPPADCRPADCPASFHRLLPRPLLLHLGEELSLRVGGGPPTAASPGLLPSSPAVNRVLEVEEGAGGMGRRSEEAPISLDLTFHLLRGVLEMARAEQMAQQADSNRKMMDTFGK</sequence>
<dbReference type="Gene3D" id="6.10.250.1920">
    <property type="match status" value="1"/>
</dbReference>
<evidence type="ECO:0000259" key="9">
    <source>
        <dbReference type="SMART" id="SM00039"/>
    </source>
</evidence>
<feature type="domain" description="Corticotropin-releasing factor" evidence="9">
    <location>
        <begin position="85"/>
        <end position="124"/>
    </location>
</feature>
<comment type="similarity">
    <text evidence="2">Belongs to the sauvagine/corticotropin-releasing factor/urotensin I family.</text>
</comment>
<keyword evidence="7" id="KW-0027">Amidation</keyword>
<evidence type="ECO:0000313" key="11">
    <source>
        <dbReference type="Proteomes" id="UP000007635"/>
    </source>
</evidence>
<keyword evidence="3" id="KW-0964">Secreted</keyword>
<dbReference type="GeneTree" id="ENSGT00940000154473"/>
<evidence type="ECO:0000256" key="1">
    <source>
        <dbReference type="ARBA" id="ARBA00004613"/>
    </source>
</evidence>
<dbReference type="PRINTS" id="PR01612">
    <property type="entry name" value="CRFFAMILY"/>
</dbReference>
<organism evidence="10 11">
    <name type="scientific">Gasterosteus aculeatus aculeatus</name>
    <name type="common">three-spined stickleback</name>
    <dbReference type="NCBI Taxonomy" id="481459"/>
    <lineage>
        <taxon>Eukaryota</taxon>
        <taxon>Metazoa</taxon>
        <taxon>Chordata</taxon>
        <taxon>Craniata</taxon>
        <taxon>Vertebrata</taxon>
        <taxon>Euteleostomi</taxon>
        <taxon>Actinopterygii</taxon>
        <taxon>Neopterygii</taxon>
        <taxon>Teleostei</taxon>
        <taxon>Neoteleostei</taxon>
        <taxon>Acanthomorphata</taxon>
        <taxon>Eupercaria</taxon>
        <taxon>Perciformes</taxon>
        <taxon>Cottioidei</taxon>
        <taxon>Gasterosteales</taxon>
        <taxon>Gasterosteidae</taxon>
        <taxon>Gasterosteus</taxon>
    </lineage>
</organism>
<keyword evidence="11" id="KW-1185">Reference proteome</keyword>
<accession>A0AAQ4QWT3</accession>
<keyword evidence="6 8" id="KW-0732">Signal</keyword>
<dbReference type="GO" id="GO:0005179">
    <property type="term" value="F:hormone activity"/>
    <property type="evidence" value="ECO:0007669"/>
    <property type="project" value="UniProtKB-KW"/>
</dbReference>
<evidence type="ECO:0000256" key="4">
    <source>
        <dbReference type="ARBA" id="ARBA00022685"/>
    </source>
</evidence>
<dbReference type="SMART" id="SM00039">
    <property type="entry name" value="CRF"/>
    <property type="match status" value="1"/>
</dbReference>
<evidence type="ECO:0000256" key="8">
    <source>
        <dbReference type="SAM" id="SignalP"/>
    </source>
</evidence>
<protein>
    <submittedName>
        <fullName evidence="10">Corticotropin releasing hormone</fullName>
    </submittedName>
</protein>
<comment type="subcellular location">
    <subcellularLocation>
        <location evidence="1">Secreted</location>
    </subcellularLocation>
</comment>
<proteinExistence type="inferred from homology"/>
<feature type="chain" id="PRO_5043044336" evidence="8">
    <location>
        <begin position="20"/>
        <end position="126"/>
    </location>
</feature>
<reference evidence="10" key="2">
    <citation type="submission" date="2025-08" db="UniProtKB">
        <authorList>
            <consortium name="Ensembl"/>
        </authorList>
    </citation>
    <scope>IDENTIFICATION</scope>
</reference>
<keyword evidence="5" id="KW-0372">Hormone</keyword>
<dbReference type="InterPro" id="IPR018446">
    <property type="entry name" value="Corticotropin-releasing_fac_CS"/>
</dbReference>